<reference evidence="2 3" key="1">
    <citation type="journal article" date="2019" name="Commun. Biol.">
        <title>The bagworm genome reveals a unique fibroin gene that provides high tensile strength.</title>
        <authorList>
            <person name="Kono N."/>
            <person name="Nakamura H."/>
            <person name="Ohtoshi R."/>
            <person name="Tomita M."/>
            <person name="Numata K."/>
            <person name="Arakawa K."/>
        </authorList>
    </citation>
    <scope>NUCLEOTIDE SEQUENCE [LARGE SCALE GENOMIC DNA]</scope>
</reference>
<proteinExistence type="predicted"/>
<organism evidence="2 3">
    <name type="scientific">Eumeta variegata</name>
    <name type="common">Bagworm moth</name>
    <name type="synonym">Eumeta japonica</name>
    <dbReference type="NCBI Taxonomy" id="151549"/>
    <lineage>
        <taxon>Eukaryota</taxon>
        <taxon>Metazoa</taxon>
        <taxon>Ecdysozoa</taxon>
        <taxon>Arthropoda</taxon>
        <taxon>Hexapoda</taxon>
        <taxon>Insecta</taxon>
        <taxon>Pterygota</taxon>
        <taxon>Neoptera</taxon>
        <taxon>Endopterygota</taxon>
        <taxon>Lepidoptera</taxon>
        <taxon>Glossata</taxon>
        <taxon>Ditrysia</taxon>
        <taxon>Tineoidea</taxon>
        <taxon>Psychidae</taxon>
        <taxon>Oiketicinae</taxon>
        <taxon>Eumeta</taxon>
    </lineage>
</organism>
<sequence length="88" mass="10213">MERSMAESWTKVHIRTLLRRPTKFVRNVEDSSEKNYGTSVEIASYAIERCIAHVIASPQHSSRAPPMSRRNRPPIARRGVRWPRNEAK</sequence>
<evidence type="ECO:0000313" key="3">
    <source>
        <dbReference type="Proteomes" id="UP000299102"/>
    </source>
</evidence>
<dbReference type="AlphaFoldDB" id="A0A4C1XKA6"/>
<evidence type="ECO:0000313" key="2">
    <source>
        <dbReference type="EMBL" id="GBP64211.1"/>
    </source>
</evidence>
<dbReference type="Proteomes" id="UP000299102">
    <property type="component" value="Unassembled WGS sequence"/>
</dbReference>
<evidence type="ECO:0000256" key="1">
    <source>
        <dbReference type="SAM" id="MobiDB-lite"/>
    </source>
</evidence>
<dbReference type="EMBL" id="BGZK01000891">
    <property type="protein sequence ID" value="GBP64211.1"/>
    <property type="molecule type" value="Genomic_DNA"/>
</dbReference>
<feature type="region of interest" description="Disordered" evidence="1">
    <location>
        <begin position="57"/>
        <end position="88"/>
    </location>
</feature>
<protein>
    <submittedName>
        <fullName evidence="2">Uncharacterized protein</fullName>
    </submittedName>
</protein>
<gene>
    <name evidence="2" type="ORF">EVAR_38698_1</name>
</gene>
<accession>A0A4C1XKA6</accession>
<name>A0A4C1XKA6_EUMVA</name>
<keyword evidence="3" id="KW-1185">Reference proteome</keyword>
<comment type="caution">
    <text evidence="2">The sequence shown here is derived from an EMBL/GenBank/DDBJ whole genome shotgun (WGS) entry which is preliminary data.</text>
</comment>